<dbReference type="GO" id="GO:0008299">
    <property type="term" value="P:isoprenoid biosynthetic process"/>
    <property type="evidence" value="ECO:0007669"/>
    <property type="project" value="InterPro"/>
</dbReference>
<dbReference type="OrthoDB" id="4497239at2"/>
<dbReference type="PROSITE" id="PS00444">
    <property type="entry name" value="POLYPRENYL_SYNTHASE_2"/>
    <property type="match status" value="1"/>
</dbReference>
<keyword evidence="5" id="KW-0479">Metal-binding</keyword>
<evidence type="ECO:0000256" key="2">
    <source>
        <dbReference type="ARBA" id="ARBA00005128"/>
    </source>
</evidence>
<dbReference type="AlphaFoldDB" id="A0A5N0E8H7"/>
<comment type="caution">
    <text evidence="8">The sequence shown here is derived from an EMBL/GenBank/DDBJ whole genome shotgun (WGS) entry which is preliminary data.</text>
</comment>
<name>A0A5N0E8H7_9NOCA</name>
<evidence type="ECO:0000256" key="6">
    <source>
        <dbReference type="ARBA" id="ARBA00022842"/>
    </source>
</evidence>
<dbReference type="PANTHER" id="PTHR12001:SF85">
    <property type="entry name" value="SHORT CHAIN ISOPRENYL DIPHOSPHATE SYNTHASE"/>
    <property type="match status" value="1"/>
</dbReference>
<dbReference type="InterPro" id="IPR000092">
    <property type="entry name" value="Polyprenyl_synt"/>
</dbReference>
<dbReference type="GO" id="GO:0004659">
    <property type="term" value="F:prenyltransferase activity"/>
    <property type="evidence" value="ECO:0007669"/>
    <property type="project" value="InterPro"/>
</dbReference>
<accession>A0A5N0E8H7</accession>
<dbReference type="Pfam" id="PF00348">
    <property type="entry name" value="polyprenyl_synt"/>
    <property type="match status" value="1"/>
</dbReference>
<dbReference type="SUPFAM" id="SSF48576">
    <property type="entry name" value="Terpenoid synthases"/>
    <property type="match status" value="1"/>
</dbReference>
<evidence type="ECO:0000256" key="1">
    <source>
        <dbReference type="ARBA" id="ARBA00001946"/>
    </source>
</evidence>
<evidence type="ECO:0000313" key="8">
    <source>
        <dbReference type="EMBL" id="KAA8885717.1"/>
    </source>
</evidence>
<keyword evidence="6" id="KW-0460">Magnesium</keyword>
<dbReference type="SFLD" id="SFLDS00005">
    <property type="entry name" value="Isoprenoid_Synthase_Type_I"/>
    <property type="match status" value="1"/>
</dbReference>
<dbReference type="CDD" id="cd00685">
    <property type="entry name" value="Trans_IPPS_HT"/>
    <property type="match status" value="1"/>
</dbReference>
<dbReference type="GO" id="GO:0046872">
    <property type="term" value="F:metal ion binding"/>
    <property type="evidence" value="ECO:0007669"/>
    <property type="project" value="UniProtKB-KW"/>
</dbReference>
<dbReference type="InterPro" id="IPR033749">
    <property type="entry name" value="Polyprenyl_synt_CS"/>
</dbReference>
<keyword evidence="9" id="KW-1185">Reference proteome</keyword>
<gene>
    <name evidence="8" type="ORF">F3087_29245</name>
</gene>
<comment type="cofactor">
    <cofactor evidence="1">
        <name>Mg(2+)</name>
        <dbReference type="ChEBI" id="CHEBI:18420"/>
    </cofactor>
</comment>
<dbReference type="EMBL" id="VXLC01000015">
    <property type="protein sequence ID" value="KAA8885717.1"/>
    <property type="molecule type" value="Genomic_DNA"/>
</dbReference>
<evidence type="ECO:0000313" key="9">
    <source>
        <dbReference type="Proteomes" id="UP000323876"/>
    </source>
</evidence>
<protein>
    <submittedName>
        <fullName evidence="8">Polyprenyl synthetase family protein</fullName>
    </submittedName>
</protein>
<comment type="pathway">
    <text evidence="2">Isoprenoid biosynthesis.</text>
</comment>
<dbReference type="Gene3D" id="1.10.600.10">
    <property type="entry name" value="Farnesyl Diphosphate Synthase"/>
    <property type="match status" value="1"/>
</dbReference>
<evidence type="ECO:0000256" key="3">
    <source>
        <dbReference type="ARBA" id="ARBA00006706"/>
    </source>
</evidence>
<reference evidence="8 9" key="1">
    <citation type="submission" date="2019-09" db="EMBL/GenBank/DDBJ databases">
        <authorList>
            <person name="Wang X."/>
        </authorList>
    </citation>
    <scope>NUCLEOTIDE SEQUENCE [LARGE SCALE GENOMIC DNA]</scope>
    <source>
        <strain evidence="8 9">CICC 11023</strain>
    </source>
</reference>
<dbReference type="InterPro" id="IPR008949">
    <property type="entry name" value="Isoprenoid_synthase_dom_sf"/>
</dbReference>
<comment type="similarity">
    <text evidence="3 7">Belongs to the FPP/GGPP synthase family.</text>
</comment>
<dbReference type="PANTHER" id="PTHR12001">
    <property type="entry name" value="GERANYLGERANYL PYROPHOSPHATE SYNTHASE"/>
    <property type="match status" value="1"/>
</dbReference>
<keyword evidence="4 7" id="KW-0808">Transferase</keyword>
<proteinExistence type="inferred from homology"/>
<evidence type="ECO:0000256" key="5">
    <source>
        <dbReference type="ARBA" id="ARBA00022723"/>
    </source>
</evidence>
<evidence type="ECO:0000256" key="7">
    <source>
        <dbReference type="RuleBase" id="RU004466"/>
    </source>
</evidence>
<dbReference type="RefSeq" id="WP_150405275.1">
    <property type="nucleotide sequence ID" value="NZ_VXLC01000015.1"/>
</dbReference>
<sequence>MSAKLFDTSQPSMSDAAASGPSAGFEAWYADNRARVLHELDTFLRKVDIEDLRDTGVDAILRQYAVGGKCVRSTFMYLGWLCGAQPDPAALRAAASLELLHGFALLQDDVMDDGVLRRGSAAAHVRLTDGYRERGLPGSASRFGKSAAVLLGDMCLVWAEQMLRDSGIPDAALRRVWAGYDAMRIELAIGQFADLANDARATPTMDSVLAIARAKSGNYTVLRPLELGAMMAGCPERTLMMLARYGTRIGEAFQLRDDLLGIFGSAATTGKPEDSDLGQHKATSVVVAALDTGGGTVRQELTELLSRPELDAPAIARCRELIAASGAPERIESMITDRVAEARAALADAGLDQDRCSALEHMALLCTARQQ</sequence>
<organism evidence="8 9">
    <name type="scientific">Nocardia colli</name>
    <dbReference type="NCBI Taxonomy" id="2545717"/>
    <lineage>
        <taxon>Bacteria</taxon>
        <taxon>Bacillati</taxon>
        <taxon>Actinomycetota</taxon>
        <taxon>Actinomycetes</taxon>
        <taxon>Mycobacteriales</taxon>
        <taxon>Nocardiaceae</taxon>
        <taxon>Nocardia</taxon>
    </lineage>
</organism>
<evidence type="ECO:0000256" key="4">
    <source>
        <dbReference type="ARBA" id="ARBA00022679"/>
    </source>
</evidence>
<dbReference type="Proteomes" id="UP000323876">
    <property type="component" value="Unassembled WGS sequence"/>
</dbReference>
<dbReference type="PROSITE" id="PS00723">
    <property type="entry name" value="POLYPRENYL_SYNTHASE_1"/>
    <property type="match status" value="1"/>
</dbReference>